<protein>
    <submittedName>
        <fullName evidence="8">Vesicular glutamate transporter 1</fullName>
    </submittedName>
</protein>
<dbReference type="InterPro" id="IPR036259">
    <property type="entry name" value="MFS_trans_sf"/>
</dbReference>
<dbReference type="SUPFAM" id="SSF103473">
    <property type="entry name" value="MFS general substrate transporter"/>
    <property type="match status" value="1"/>
</dbReference>
<name>A0ABM1A5X8_APLCA</name>
<dbReference type="InterPro" id="IPR011701">
    <property type="entry name" value="MFS"/>
</dbReference>
<evidence type="ECO:0000256" key="5">
    <source>
        <dbReference type="SAM" id="Phobius"/>
    </source>
</evidence>
<evidence type="ECO:0000256" key="1">
    <source>
        <dbReference type="ARBA" id="ARBA00004141"/>
    </source>
</evidence>
<evidence type="ECO:0000259" key="6">
    <source>
        <dbReference type="PROSITE" id="PS50850"/>
    </source>
</evidence>
<evidence type="ECO:0000256" key="4">
    <source>
        <dbReference type="ARBA" id="ARBA00023136"/>
    </source>
</evidence>
<feature type="transmembrane region" description="Helical" evidence="5">
    <location>
        <begin position="53"/>
        <end position="73"/>
    </location>
</feature>
<gene>
    <name evidence="8" type="primary">LOC101853955</name>
</gene>
<keyword evidence="4 5" id="KW-0472">Membrane</keyword>
<evidence type="ECO:0000256" key="2">
    <source>
        <dbReference type="ARBA" id="ARBA00022692"/>
    </source>
</evidence>
<feature type="transmembrane region" description="Helical" evidence="5">
    <location>
        <begin position="214"/>
        <end position="233"/>
    </location>
</feature>
<feature type="transmembrane region" description="Helical" evidence="5">
    <location>
        <begin position="179"/>
        <end position="202"/>
    </location>
</feature>
<dbReference type="GeneID" id="101853955"/>
<dbReference type="PANTHER" id="PTHR11662">
    <property type="entry name" value="SOLUTE CARRIER FAMILY 17"/>
    <property type="match status" value="1"/>
</dbReference>
<feature type="transmembrane region" description="Helical" evidence="5">
    <location>
        <begin position="126"/>
        <end position="145"/>
    </location>
</feature>
<dbReference type="Pfam" id="PF07690">
    <property type="entry name" value="MFS_1"/>
    <property type="match status" value="1"/>
</dbReference>
<evidence type="ECO:0000256" key="3">
    <source>
        <dbReference type="ARBA" id="ARBA00022989"/>
    </source>
</evidence>
<keyword evidence="3 5" id="KW-1133">Transmembrane helix</keyword>
<evidence type="ECO:0000313" key="8">
    <source>
        <dbReference type="RefSeq" id="XP_012941456.1"/>
    </source>
</evidence>
<proteinExistence type="predicted"/>
<sequence>MVDKGGQCTEISREYQKKTMTALVNCVQGDDAPPPPSPILCSYRLVMSIMCSLGLFTCVAQRLSLSVAIVAMVNQTALRQLREEKWNDTHQVSGGCKNCKKVHFEDNVQYTEGEGEFIWSKETQGIILSSFYWGFAVAQLLGAWFSQRYGGRRVWACSMLVCSLLTLLTPIAARIDSYAVVAVRVVLGLFQSVMWPSVCVLFARWVPPLENGRLTSFATTGSLLGAIITLPVVAQLCELPTGWSLAFYITGGCGFLWVVFWGLLVYDSPDVHPRISSAERLYITHSIGKNVTSDLLIKSSS</sequence>
<dbReference type="RefSeq" id="XP_012941456.1">
    <property type="nucleotide sequence ID" value="XM_013086002.1"/>
</dbReference>
<dbReference type="PANTHER" id="PTHR11662:SF40">
    <property type="entry name" value="MAJOR FACILITATOR SUPERFAMILY (MFS) PROFILE DOMAIN-CONTAINING PROTEIN"/>
    <property type="match status" value="1"/>
</dbReference>
<comment type="subcellular location">
    <subcellularLocation>
        <location evidence="1">Membrane</location>
        <topology evidence="1">Multi-pass membrane protein</topology>
    </subcellularLocation>
</comment>
<evidence type="ECO:0000313" key="7">
    <source>
        <dbReference type="Proteomes" id="UP000694888"/>
    </source>
</evidence>
<dbReference type="PROSITE" id="PS50850">
    <property type="entry name" value="MFS"/>
    <property type="match status" value="1"/>
</dbReference>
<feature type="transmembrane region" description="Helical" evidence="5">
    <location>
        <begin position="245"/>
        <end position="266"/>
    </location>
</feature>
<feature type="transmembrane region" description="Helical" evidence="5">
    <location>
        <begin position="154"/>
        <end position="173"/>
    </location>
</feature>
<accession>A0ABM1A5X8</accession>
<keyword evidence="7" id="KW-1185">Reference proteome</keyword>
<dbReference type="InterPro" id="IPR020846">
    <property type="entry name" value="MFS_dom"/>
</dbReference>
<feature type="domain" description="Major facilitator superfamily (MFS) profile" evidence="6">
    <location>
        <begin position="47"/>
        <end position="301"/>
    </location>
</feature>
<keyword evidence="2 5" id="KW-0812">Transmembrane</keyword>
<dbReference type="Gene3D" id="1.20.1250.20">
    <property type="entry name" value="MFS general substrate transporter like domains"/>
    <property type="match status" value="1"/>
</dbReference>
<dbReference type="Proteomes" id="UP000694888">
    <property type="component" value="Unplaced"/>
</dbReference>
<reference evidence="8" key="1">
    <citation type="submission" date="2025-08" db="UniProtKB">
        <authorList>
            <consortium name="RefSeq"/>
        </authorList>
    </citation>
    <scope>IDENTIFICATION</scope>
</reference>
<dbReference type="InterPro" id="IPR050382">
    <property type="entry name" value="MFS_Na/Anion_cotransporter"/>
</dbReference>
<organism evidence="7 8">
    <name type="scientific">Aplysia californica</name>
    <name type="common">California sea hare</name>
    <dbReference type="NCBI Taxonomy" id="6500"/>
    <lineage>
        <taxon>Eukaryota</taxon>
        <taxon>Metazoa</taxon>
        <taxon>Spiralia</taxon>
        <taxon>Lophotrochozoa</taxon>
        <taxon>Mollusca</taxon>
        <taxon>Gastropoda</taxon>
        <taxon>Heterobranchia</taxon>
        <taxon>Euthyneura</taxon>
        <taxon>Tectipleura</taxon>
        <taxon>Aplysiida</taxon>
        <taxon>Aplysioidea</taxon>
        <taxon>Aplysiidae</taxon>
        <taxon>Aplysia</taxon>
    </lineage>
</organism>